<dbReference type="Pfam" id="PF01778">
    <property type="entry name" value="Ribosomal_L28e"/>
    <property type="match status" value="1"/>
</dbReference>
<dbReference type="HOGENOM" id="CLU_1345144_0_0_1"/>
<dbReference type="GO" id="GO:1990904">
    <property type="term" value="C:ribonucleoprotein complex"/>
    <property type="evidence" value="ECO:0007669"/>
    <property type="project" value="UniProtKB-KW"/>
</dbReference>
<dbReference type="FunFam" id="3.30.390.110:FF:000002">
    <property type="entry name" value="60S ribosomal protein L28"/>
    <property type="match status" value="1"/>
</dbReference>
<evidence type="ECO:0000256" key="3">
    <source>
        <dbReference type="ARBA" id="ARBA00023274"/>
    </source>
</evidence>
<dbReference type="InterPro" id="IPR029004">
    <property type="entry name" value="Ribosomal_eL28/Mak16"/>
</dbReference>
<dbReference type="STRING" id="4529.A0A0E0NMZ2"/>
<evidence type="ECO:0000256" key="2">
    <source>
        <dbReference type="ARBA" id="ARBA00022980"/>
    </source>
</evidence>
<reference evidence="7" key="1">
    <citation type="submission" date="2013-06" db="EMBL/GenBank/DDBJ databases">
        <authorList>
            <person name="Zhao Q."/>
        </authorList>
    </citation>
    <scope>NUCLEOTIDE SEQUENCE</scope>
    <source>
        <strain evidence="7">cv. W1943</strain>
    </source>
</reference>
<dbReference type="GO" id="GO:0006412">
    <property type="term" value="P:translation"/>
    <property type="evidence" value="ECO:0007669"/>
    <property type="project" value="InterPro"/>
</dbReference>
<dbReference type="Proteomes" id="UP000008022">
    <property type="component" value="Unassembled WGS sequence"/>
</dbReference>
<comment type="similarity">
    <text evidence="1">Belongs to the eukaryotic ribosomal protein eL28 family.</text>
</comment>
<feature type="domain" description="Ribosomal eL28/Mak16" evidence="5">
    <location>
        <begin position="65"/>
        <end position="186"/>
    </location>
</feature>
<protein>
    <recommendedName>
        <fullName evidence="5">Ribosomal eL28/Mak16 domain-containing protein</fullName>
    </recommendedName>
</protein>
<dbReference type="eggNOG" id="KOG3412">
    <property type="taxonomic scope" value="Eukaryota"/>
</dbReference>
<proteinExistence type="inferred from homology"/>
<feature type="compositionally biased region" description="Low complexity" evidence="4">
    <location>
        <begin position="31"/>
        <end position="41"/>
    </location>
</feature>
<evidence type="ECO:0000259" key="5">
    <source>
        <dbReference type="Pfam" id="PF01778"/>
    </source>
</evidence>
<organism evidence="6 7">
    <name type="scientific">Oryza rufipogon</name>
    <name type="common">Brownbeard rice</name>
    <name type="synonym">Asian wild rice</name>
    <dbReference type="NCBI Taxonomy" id="4529"/>
    <lineage>
        <taxon>Eukaryota</taxon>
        <taxon>Viridiplantae</taxon>
        <taxon>Streptophyta</taxon>
        <taxon>Embryophyta</taxon>
        <taxon>Tracheophyta</taxon>
        <taxon>Spermatophyta</taxon>
        <taxon>Magnoliopsida</taxon>
        <taxon>Liliopsida</taxon>
        <taxon>Poales</taxon>
        <taxon>Poaceae</taxon>
        <taxon>BOP clade</taxon>
        <taxon>Oryzoideae</taxon>
        <taxon>Oryzeae</taxon>
        <taxon>Oryzinae</taxon>
        <taxon>Oryza</taxon>
    </lineage>
</organism>
<sequence length="204" mass="22895">MADYLLGPIKPIKSGANLGYKSEPPRRRRTVPQAAATTTPPEHSDAPPRLHRLRYSEMATVPEPLIWEIVKKNNCFLVKQFGNSNAKVQFTKEPNNLYNVHSYKHSGLANKKTVTIQPSGGKDAAVVLSTTKTKKQNAPAKLYHKSVMRKEFRKMAKAVKNQVSDNYYRPDLTKPALARLSSVYRSLQVAKSGVKKKNRQPAKL</sequence>
<name>A0A0E0NMZ2_ORYRU</name>
<reference evidence="6" key="2">
    <citation type="submission" date="2015-06" db="UniProtKB">
        <authorList>
            <consortium name="EnsemblPlants"/>
        </authorList>
    </citation>
    <scope>IDENTIFICATION</scope>
</reference>
<feature type="region of interest" description="Disordered" evidence="4">
    <location>
        <begin position="1"/>
        <end position="48"/>
    </location>
</feature>
<evidence type="ECO:0000256" key="4">
    <source>
        <dbReference type="SAM" id="MobiDB-lite"/>
    </source>
</evidence>
<dbReference type="InterPro" id="IPR002672">
    <property type="entry name" value="Ribosomal_eL28"/>
</dbReference>
<dbReference type="OMA" id="GKYGQRP"/>
<dbReference type="EnsemblPlants" id="ORUFI02G39160.1">
    <property type="protein sequence ID" value="ORUFI02G39160.1"/>
    <property type="gene ID" value="ORUFI02G39160"/>
</dbReference>
<accession>A0A0E0NMZ2</accession>
<dbReference type="AlphaFoldDB" id="A0A0E0NMZ2"/>
<keyword evidence="3" id="KW-0687">Ribonucleoprotein</keyword>
<evidence type="ECO:0000313" key="7">
    <source>
        <dbReference type="Proteomes" id="UP000008022"/>
    </source>
</evidence>
<keyword evidence="7" id="KW-1185">Reference proteome</keyword>
<evidence type="ECO:0000256" key="1">
    <source>
        <dbReference type="ARBA" id="ARBA00007926"/>
    </source>
</evidence>
<dbReference type="PANTHER" id="PTHR10544">
    <property type="entry name" value="60S RIBOSOMAL PROTEIN L28"/>
    <property type="match status" value="1"/>
</dbReference>
<dbReference type="Gene3D" id="3.30.390.110">
    <property type="match status" value="1"/>
</dbReference>
<dbReference type="GO" id="GO:0003735">
    <property type="term" value="F:structural constituent of ribosome"/>
    <property type="evidence" value="ECO:0007669"/>
    <property type="project" value="InterPro"/>
</dbReference>
<dbReference type="Gramene" id="ORUFI02G39160.1">
    <property type="protein sequence ID" value="ORUFI02G39160.1"/>
    <property type="gene ID" value="ORUFI02G39160"/>
</dbReference>
<keyword evidence="2" id="KW-0689">Ribosomal protein</keyword>
<evidence type="ECO:0000313" key="6">
    <source>
        <dbReference type="EnsemblPlants" id="ORUFI02G39160.1"/>
    </source>
</evidence>
<dbReference type="GO" id="GO:0005840">
    <property type="term" value="C:ribosome"/>
    <property type="evidence" value="ECO:0007669"/>
    <property type="project" value="UniProtKB-KW"/>
</dbReference>